<dbReference type="InterPro" id="IPR011990">
    <property type="entry name" value="TPR-like_helical_dom_sf"/>
</dbReference>
<protein>
    <recommendedName>
        <fullName evidence="3">Pentatricopeptide repeat-containing protein</fullName>
    </recommendedName>
</protein>
<accession>A0A835Q4T3</accession>
<evidence type="ECO:0000313" key="2">
    <source>
        <dbReference type="Proteomes" id="UP000636800"/>
    </source>
</evidence>
<evidence type="ECO:0000313" key="1">
    <source>
        <dbReference type="EMBL" id="KAG0466325.1"/>
    </source>
</evidence>
<dbReference type="PANTHER" id="PTHR47603">
    <property type="entry name" value="PPR CONTAINING-LIKE PROTEIN"/>
    <property type="match status" value="1"/>
</dbReference>
<evidence type="ECO:0008006" key="3">
    <source>
        <dbReference type="Google" id="ProtNLM"/>
    </source>
</evidence>
<keyword evidence="2" id="KW-1185">Reference proteome</keyword>
<dbReference type="AlphaFoldDB" id="A0A835Q4T3"/>
<dbReference type="Gene3D" id="1.25.40.10">
    <property type="entry name" value="Tetratricopeptide repeat domain"/>
    <property type="match status" value="1"/>
</dbReference>
<dbReference type="EMBL" id="JADCNL010000009">
    <property type="protein sequence ID" value="KAG0466325.1"/>
    <property type="molecule type" value="Genomic_DNA"/>
</dbReference>
<sequence length="322" mass="37142">MKRVSGRLLQSIGSLHGTLKWTLRDDSWKWNTAMMQGTSYHHSNYSSKAAADPRTIYSYSDQIVHGPARNFQPEYLAADKVPHEYKEPVRTEAVGKRISMEEKKTFLVNTLLDLKDSKEVVYGTLDAWVAWEQNFPLALIKRALIVLEKKEEWHRIVQVIKWMLSKGQGTTMGTYEQLICALEKDRRPEEAHNIWVKKIGYDLHSVPWRFCNLMLSIYYRNNMMERLVKLFKDIESYGRKPPCKSIVRKVADAYELLGLLEEKKRVIEKYDDLFTSSSKETPAKARKFSKRGFAAGKQKITCKEKIPKAAAESALLQSTSAS</sequence>
<dbReference type="Proteomes" id="UP000636800">
    <property type="component" value="Unassembled WGS sequence"/>
</dbReference>
<dbReference type="OrthoDB" id="7851174at2759"/>
<organism evidence="1 2">
    <name type="scientific">Vanilla planifolia</name>
    <name type="common">Vanilla</name>
    <dbReference type="NCBI Taxonomy" id="51239"/>
    <lineage>
        <taxon>Eukaryota</taxon>
        <taxon>Viridiplantae</taxon>
        <taxon>Streptophyta</taxon>
        <taxon>Embryophyta</taxon>
        <taxon>Tracheophyta</taxon>
        <taxon>Spermatophyta</taxon>
        <taxon>Magnoliopsida</taxon>
        <taxon>Liliopsida</taxon>
        <taxon>Asparagales</taxon>
        <taxon>Orchidaceae</taxon>
        <taxon>Vanilloideae</taxon>
        <taxon>Vanilleae</taxon>
        <taxon>Vanilla</taxon>
    </lineage>
</organism>
<proteinExistence type="predicted"/>
<dbReference type="PANTHER" id="PTHR47603:SF1">
    <property type="entry name" value="PPR CONTAINING-LIKE PROTEIN"/>
    <property type="match status" value="1"/>
</dbReference>
<gene>
    <name evidence="1" type="ORF">HPP92_017905</name>
</gene>
<reference evidence="1 2" key="1">
    <citation type="journal article" date="2020" name="Nat. Food">
        <title>A phased Vanilla planifolia genome enables genetic improvement of flavour and production.</title>
        <authorList>
            <person name="Hasing T."/>
            <person name="Tang H."/>
            <person name="Brym M."/>
            <person name="Khazi F."/>
            <person name="Huang T."/>
            <person name="Chambers A.H."/>
        </authorList>
    </citation>
    <scope>NUCLEOTIDE SEQUENCE [LARGE SCALE GENOMIC DNA]</scope>
    <source>
        <tissue evidence="1">Leaf</tissue>
    </source>
</reference>
<comment type="caution">
    <text evidence="1">The sequence shown here is derived from an EMBL/GenBank/DDBJ whole genome shotgun (WGS) entry which is preliminary data.</text>
</comment>
<name>A0A835Q4T3_VANPL</name>